<sequence>MGFSSRSICLWCVIRLLLCLPRLGVATDARRYLPAPRPRNLSKSWPFERMNDQRPFWYQCEPLSQHPETYPPSMPCLQQAAKRLEWAARAGLPMIPVSFCTPRRLVTYYHERYWNATRNTTVMEGLHGGMKKAAKPTNPKKGQHGPAWVKSYAISDETEYIGRYATSHFVITKKKDGWDAIRHNEILLAASIPVFRKVPQENTGFLFHYPMECNAQLRTTSDAMARAERNNEEVEMNVTQLREGVFQWYLNHLTCDAMVHFMFRAVQFNPCTETPILFLDDSVPDIPDYLSNTILIGLLDVLGPEVHIWKQVPYLYVDYNKPFRPTHGNGFGYAFTVHPHFRRRNLPVHLVKTRLREKYYKAVVYGNYGRSIPFWHEVVASLPRNRIWAINGQDQGITEGVTGTWYHRSGQYRHATLFVREQGVLPARIQDSSEGSGTSARQPPSDPSDPGPTGGSEDNNLFISATNHTGAIGMLLLLVVLMVAVLYRKCGH</sequence>
<keyword evidence="3" id="KW-1133">Transmembrane helix</keyword>
<dbReference type="EMBL" id="HBGA01045846">
    <property type="protein sequence ID" value="CAD9005687.1"/>
    <property type="molecule type" value="Transcribed_RNA"/>
</dbReference>
<keyword evidence="3" id="KW-0472">Membrane</keyword>
<feature type="compositionally biased region" description="Polar residues" evidence="2">
    <location>
        <begin position="430"/>
        <end position="442"/>
    </location>
</feature>
<feature type="signal peptide" evidence="4">
    <location>
        <begin position="1"/>
        <end position="26"/>
    </location>
</feature>
<keyword evidence="1" id="KW-0175">Coiled coil</keyword>
<feature type="coiled-coil region" evidence="1">
    <location>
        <begin position="217"/>
        <end position="244"/>
    </location>
</feature>
<evidence type="ECO:0000256" key="3">
    <source>
        <dbReference type="SAM" id="Phobius"/>
    </source>
</evidence>
<feature type="transmembrane region" description="Helical" evidence="3">
    <location>
        <begin position="469"/>
        <end position="487"/>
    </location>
</feature>
<accession>A0A7S1NA71</accession>
<keyword evidence="3" id="KW-0812">Transmembrane</keyword>
<keyword evidence="4" id="KW-0732">Signal</keyword>
<proteinExistence type="predicted"/>
<name>A0A7S1NA71_9EUGL</name>
<feature type="region of interest" description="Disordered" evidence="2">
    <location>
        <begin position="430"/>
        <end position="461"/>
    </location>
</feature>
<reference evidence="5" key="1">
    <citation type="submission" date="2021-01" db="EMBL/GenBank/DDBJ databases">
        <authorList>
            <person name="Corre E."/>
            <person name="Pelletier E."/>
            <person name="Niang G."/>
            <person name="Scheremetjew M."/>
            <person name="Finn R."/>
            <person name="Kale V."/>
            <person name="Holt S."/>
            <person name="Cochrane G."/>
            <person name="Meng A."/>
            <person name="Brown T."/>
            <person name="Cohen L."/>
        </authorList>
    </citation>
    <scope>NUCLEOTIDE SEQUENCE</scope>
    <source>
        <strain evidence="5">NIES-381</strain>
    </source>
</reference>
<evidence type="ECO:0000256" key="2">
    <source>
        <dbReference type="SAM" id="MobiDB-lite"/>
    </source>
</evidence>
<dbReference type="AlphaFoldDB" id="A0A7S1NA71"/>
<gene>
    <name evidence="5" type="ORF">EGYM00392_LOCUS16775</name>
</gene>
<evidence type="ECO:0000256" key="1">
    <source>
        <dbReference type="SAM" id="Coils"/>
    </source>
</evidence>
<organism evidence="5">
    <name type="scientific">Eutreptiella gymnastica</name>
    <dbReference type="NCBI Taxonomy" id="73025"/>
    <lineage>
        <taxon>Eukaryota</taxon>
        <taxon>Discoba</taxon>
        <taxon>Euglenozoa</taxon>
        <taxon>Euglenida</taxon>
        <taxon>Spirocuta</taxon>
        <taxon>Euglenophyceae</taxon>
        <taxon>Eutreptiales</taxon>
        <taxon>Eutreptiaceae</taxon>
        <taxon>Eutreptiella</taxon>
    </lineage>
</organism>
<evidence type="ECO:0000256" key="4">
    <source>
        <dbReference type="SAM" id="SignalP"/>
    </source>
</evidence>
<protein>
    <submittedName>
        <fullName evidence="5">Uncharacterized protein</fullName>
    </submittedName>
</protein>
<evidence type="ECO:0000313" key="5">
    <source>
        <dbReference type="EMBL" id="CAD9005687.1"/>
    </source>
</evidence>
<feature type="chain" id="PRO_5031085749" evidence="4">
    <location>
        <begin position="27"/>
        <end position="492"/>
    </location>
</feature>